<evidence type="ECO:0000313" key="2">
    <source>
        <dbReference type="EMBL" id="KAG7159835.1"/>
    </source>
</evidence>
<gene>
    <name evidence="3" type="ORF">Hamer_G016193</name>
    <name evidence="6" type="ORF">Hamer_G028047</name>
    <name evidence="4" type="ORF">Hamer_G029040</name>
    <name evidence="2" type="ORF">Hamer_G029360</name>
    <name evidence="5" type="ORF">Hamer_G031672</name>
</gene>
<dbReference type="AlphaFoldDB" id="A0A8J5TES1"/>
<dbReference type="Proteomes" id="UP000747542">
    <property type="component" value="Unassembled WGS sequence"/>
</dbReference>
<evidence type="ECO:0000313" key="6">
    <source>
        <dbReference type="EMBL" id="KAG7178264.1"/>
    </source>
</evidence>
<evidence type="ECO:0000313" key="5">
    <source>
        <dbReference type="EMBL" id="KAG7177500.1"/>
    </source>
</evidence>
<name>A0A8J5TES1_HOMAM</name>
<organism evidence="4 7">
    <name type="scientific">Homarus americanus</name>
    <name type="common">American lobster</name>
    <dbReference type="NCBI Taxonomy" id="6706"/>
    <lineage>
        <taxon>Eukaryota</taxon>
        <taxon>Metazoa</taxon>
        <taxon>Ecdysozoa</taxon>
        <taxon>Arthropoda</taxon>
        <taxon>Crustacea</taxon>
        <taxon>Multicrustacea</taxon>
        <taxon>Malacostraca</taxon>
        <taxon>Eumalacostraca</taxon>
        <taxon>Eucarida</taxon>
        <taxon>Decapoda</taxon>
        <taxon>Pleocyemata</taxon>
        <taxon>Astacidea</taxon>
        <taxon>Nephropoidea</taxon>
        <taxon>Nephropidae</taxon>
        <taxon>Homarus</taxon>
    </lineage>
</organism>
<dbReference type="EMBL" id="JAHLQT010002045">
    <property type="protein sequence ID" value="KAG7177500.1"/>
    <property type="molecule type" value="Genomic_DNA"/>
</dbReference>
<evidence type="ECO:0000313" key="4">
    <source>
        <dbReference type="EMBL" id="KAG7174150.1"/>
    </source>
</evidence>
<keyword evidence="7" id="KW-1185">Reference proteome</keyword>
<feature type="region of interest" description="Disordered" evidence="1">
    <location>
        <begin position="24"/>
        <end position="55"/>
    </location>
</feature>
<dbReference type="EMBL" id="JAHLQT010007683">
    <property type="protein sequence ID" value="KAG7174150.1"/>
    <property type="molecule type" value="Genomic_DNA"/>
</dbReference>
<proteinExistence type="predicted"/>
<evidence type="ECO:0000313" key="7">
    <source>
        <dbReference type="Proteomes" id="UP000747542"/>
    </source>
</evidence>
<sequence>MTTSCRHYILEVIMTTVFQRFVDQTTSSTRSSRSRSGSTVEETIPRQLPGGTPWWSPHHQDPLCIEGVDVSVPVLTVAPRGE</sequence>
<evidence type="ECO:0000256" key="1">
    <source>
        <dbReference type="SAM" id="MobiDB-lite"/>
    </source>
</evidence>
<evidence type="ECO:0000313" key="3">
    <source>
        <dbReference type="EMBL" id="KAG7170373.1"/>
    </source>
</evidence>
<comment type="caution">
    <text evidence="4">The sequence shown here is derived from an EMBL/GenBank/DDBJ whole genome shotgun (WGS) entry which is preliminary data.</text>
</comment>
<protein>
    <submittedName>
        <fullName evidence="4">Uncharacterized protein</fullName>
    </submittedName>
</protein>
<dbReference type="EMBL" id="JAHLQT010014436">
    <property type="protein sequence ID" value="KAG7170373.1"/>
    <property type="molecule type" value="Genomic_DNA"/>
</dbReference>
<feature type="compositionally biased region" description="Low complexity" evidence="1">
    <location>
        <begin position="25"/>
        <end position="39"/>
    </location>
</feature>
<accession>A0A8J5TES1</accession>
<dbReference type="EMBL" id="JAHLQT010032009">
    <property type="protein sequence ID" value="KAG7159835.1"/>
    <property type="molecule type" value="Genomic_DNA"/>
</dbReference>
<dbReference type="EMBL" id="JAHLQT010000325">
    <property type="protein sequence ID" value="KAG7178264.1"/>
    <property type="molecule type" value="Genomic_DNA"/>
</dbReference>
<reference evidence="4" key="1">
    <citation type="journal article" date="2021" name="Sci. Adv.">
        <title>The American lobster genome reveals insights on longevity, neural, and immune adaptations.</title>
        <authorList>
            <person name="Polinski J.M."/>
            <person name="Zimin A.V."/>
            <person name="Clark K.F."/>
            <person name="Kohn A.B."/>
            <person name="Sadowski N."/>
            <person name="Timp W."/>
            <person name="Ptitsyn A."/>
            <person name="Khanna P."/>
            <person name="Romanova D.Y."/>
            <person name="Williams P."/>
            <person name="Greenwood S.J."/>
            <person name="Moroz L.L."/>
            <person name="Walt D.R."/>
            <person name="Bodnar A.G."/>
        </authorList>
    </citation>
    <scope>NUCLEOTIDE SEQUENCE</scope>
    <source>
        <strain evidence="4">GMGI-L3</strain>
    </source>
</reference>